<dbReference type="Pfam" id="PF12741">
    <property type="entry name" value="SusD-like"/>
    <property type="match status" value="1"/>
</dbReference>
<protein>
    <submittedName>
        <fullName evidence="1">SusD/RagB family nutrient-binding outer membrane lipoprotein</fullName>
    </submittedName>
</protein>
<keyword evidence="1" id="KW-0449">Lipoprotein</keyword>
<evidence type="ECO:0000313" key="2">
    <source>
        <dbReference type="Proteomes" id="UP001189000"/>
    </source>
</evidence>
<reference evidence="1" key="1">
    <citation type="submission" date="2023-02" db="EMBL/GenBank/DDBJ databases">
        <title>Elizabethkingia anophelis draft genomes.</title>
        <authorList>
            <person name="Nicholson A.C."/>
            <person name="Whitney A.M."/>
            <person name="Humrighouse B.W."/>
            <person name="Villarma A."/>
            <person name="Bell M."/>
            <person name="Mcquiston J."/>
        </authorList>
    </citation>
    <scope>NUCLEOTIDE SEQUENCE</scope>
    <source>
        <strain evidence="1">B4955</strain>
    </source>
</reference>
<dbReference type="SUPFAM" id="SSF48452">
    <property type="entry name" value="TPR-like"/>
    <property type="match status" value="1"/>
</dbReference>
<gene>
    <name evidence="1" type="ORF">CMU51_09220</name>
</gene>
<dbReference type="AlphaFoldDB" id="A0AAE4P173"/>
<comment type="caution">
    <text evidence="1">The sequence shown here is derived from an EMBL/GenBank/DDBJ whole genome shotgun (WGS) entry which is preliminary data.</text>
</comment>
<name>A0AAE4P173_9FLAO</name>
<sequence length="544" mass="60078">MKKLKYKVISIGALALLTINSCTRDFNEYNSQYSQGLGDEQLKADFVLLVSPFKEMQRNLAHPTSWIYQLQTNLNADMFSGLFSTATPYNGGRNNTTYFMMDGWNERIMQEQIEDIFGQTKNFKKVANDIYPEANFSHSLAILNVLKVIAAQKVSDAHGPVIYSKFETPNPDGSTDFDSQQQAYMSFVNDLSQSIQVLQTAIATEDKSVITKSDLIFGGDVQKWAKLANSMKLRIAMRMSYADAANSRKYAEEALSSPVGFIDSNDSNALVKYGGAHPINNIIYSWGDCKIGAPLMAYMNGFKDPRISAYARPATDDAVKNQYIGVRQGVDLGGSTDRYGKFSLPIAAAASGDYFSGSDGKNKIFSAAEIWFLKAEAAIRGYAGAGDAKTNYEKGIQTSFDEWGKGAGYSTYIADGTSTEAPYIDPKTPSNSITPGSPMLSTITIKWNDGDNFEKKLERIITQKWIALYPDGPEAWAEQRRTGYPIIFQVVNNDSQGAISTTAFIRRVPIPNKYRNNNPIGYQKAVATLGGPDTGGTKLWWDKK</sequence>
<dbReference type="Gene3D" id="1.25.40.390">
    <property type="match status" value="1"/>
</dbReference>
<dbReference type="InterPro" id="IPR024302">
    <property type="entry name" value="SusD-like"/>
</dbReference>
<evidence type="ECO:0000313" key="1">
    <source>
        <dbReference type="EMBL" id="MDV3664235.1"/>
    </source>
</evidence>
<organism evidence="1 2">
    <name type="scientific">Elizabethkingia anophelis</name>
    <dbReference type="NCBI Taxonomy" id="1117645"/>
    <lineage>
        <taxon>Bacteria</taxon>
        <taxon>Pseudomonadati</taxon>
        <taxon>Bacteroidota</taxon>
        <taxon>Flavobacteriia</taxon>
        <taxon>Flavobacteriales</taxon>
        <taxon>Weeksellaceae</taxon>
        <taxon>Elizabethkingia</taxon>
    </lineage>
</organism>
<dbReference type="Proteomes" id="UP001189000">
    <property type="component" value="Unassembled WGS sequence"/>
</dbReference>
<dbReference type="InterPro" id="IPR011990">
    <property type="entry name" value="TPR-like_helical_dom_sf"/>
</dbReference>
<proteinExistence type="predicted"/>
<dbReference type="EMBL" id="NWGY01000010">
    <property type="protein sequence ID" value="MDV3664235.1"/>
    <property type="molecule type" value="Genomic_DNA"/>
</dbReference>
<accession>A0AAE4P173</accession>